<dbReference type="InterPro" id="IPR000668">
    <property type="entry name" value="Peptidase_C1A_C"/>
</dbReference>
<organism evidence="7">
    <name type="scientific">Alexandrium monilatum</name>
    <dbReference type="NCBI Taxonomy" id="311494"/>
    <lineage>
        <taxon>Eukaryota</taxon>
        <taxon>Sar</taxon>
        <taxon>Alveolata</taxon>
        <taxon>Dinophyceae</taxon>
        <taxon>Gonyaulacales</taxon>
        <taxon>Pyrocystaceae</taxon>
        <taxon>Alexandrium</taxon>
    </lineage>
</organism>
<evidence type="ECO:0000259" key="6">
    <source>
        <dbReference type="SMART" id="SM00645"/>
    </source>
</evidence>
<dbReference type="SUPFAM" id="SSF54001">
    <property type="entry name" value="Cysteine proteinases"/>
    <property type="match status" value="1"/>
</dbReference>
<gene>
    <name evidence="7" type="ORF">AMON00008_LOCUS56953</name>
</gene>
<feature type="compositionally biased region" description="Acidic residues" evidence="4">
    <location>
        <begin position="84"/>
        <end position="118"/>
    </location>
</feature>
<dbReference type="InterPro" id="IPR013128">
    <property type="entry name" value="Peptidase_C1A"/>
</dbReference>
<name>A0A7S4SWT9_9DINO</name>
<evidence type="ECO:0000256" key="1">
    <source>
        <dbReference type="ARBA" id="ARBA00008455"/>
    </source>
</evidence>
<accession>A0A7S4SWT9</accession>
<dbReference type="InterPro" id="IPR038765">
    <property type="entry name" value="Papain-like_cys_pep_sf"/>
</dbReference>
<dbReference type="Pfam" id="PF00112">
    <property type="entry name" value="Peptidase_C1"/>
    <property type="match status" value="1"/>
</dbReference>
<comment type="similarity">
    <text evidence="1">Belongs to the peptidase C1 family.</text>
</comment>
<dbReference type="PANTHER" id="PTHR12411">
    <property type="entry name" value="CYSTEINE PROTEASE FAMILY C1-RELATED"/>
    <property type="match status" value="1"/>
</dbReference>
<sequence length="577" mass="64433">MAACCCCWAALAVVAALAAASHAPEDAAACASGSADDCTVEGGLAVDPAEQEPSLNMLQKRGLKLQEQSQPAQLQEQQQRQEDQQEEEEEEEKPELEEVEEQDEVEEGEDDEEGEEEELQHPELDPMVQQRTAHLPTHWGHTNQTIDWDSSKHGNGPIWKRWSKLLNRCNQTTITRRCRRAMAGMATSVFMLLKRKEGHHYTHAEIRKFRWRFSEFLKENTTVALAARRDIVRYNAWKEAVFHIYELVRPAVTKGLVDEINRQNLGWEARYRESMAEDSVMDIMRLTGLEVTDAEAAAMLQETKQAEAEDLLEIAKSTEEEVQGHFDARVQWPECGAILRHVRYQDCENCWSHASALVTESRVCIASRGKLQGRDAWLSQSFIAMCRPDGRNYCQGGSGSLGFLTVNRFGVPTGAPNQRGNAQPGIRTCVPQVKPNLEGLRCPGTCTEYDYPRSLESDLFYPQFAPRSLSPRGSQTLQMAKLSILREGPVLFGMTVYTDFWSYNSGIYTPSSSASNRNMGGHAVTGMGFGPDYFLCINSWGEDWGMSGSFAVSPSALNLVVVLPGLVRDSAFPTPVP</sequence>
<feature type="domain" description="Peptidase C1A papain C-terminal" evidence="6">
    <location>
        <begin position="322"/>
        <end position="555"/>
    </location>
</feature>
<dbReference type="EMBL" id="HBNR01079791">
    <property type="protein sequence ID" value="CAE4656601.1"/>
    <property type="molecule type" value="Transcribed_RNA"/>
</dbReference>
<dbReference type="Gene3D" id="3.90.70.10">
    <property type="entry name" value="Cysteine proteinases"/>
    <property type="match status" value="1"/>
</dbReference>
<feature type="signal peptide" evidence="5">
    <location>
        <begin position="1"/>
        <end position="20"/>
    </location>
</feature>
<dbReference type="GO" id="GO:0008234">
    <property type="term" value="F:cysteine-type peptidase activity"/>
    <property type="evidence" value="ECO:0007669"/>
    <property type="project" value="InterPro"/>
</dbReference>
<feature type="coiled-coil region" evidence="3">
    <location>
        <begin position="289"/>
        <end position="321"/>
    </location>
</feature>
<protein>
    <recommendedName>
        <fullName evidence="6">Peptidase C1A papain C-terminal domain-containing protein</fullName>
    </recommendedName>
</protein>
<reference evidence="7" key="1">
    <citation type="submission" date="2021-01" db="EMBL/GenBank/DDBJ databases">
        <authorList>
            <person name="Corre E."/>
            <person name="Pelletier E."/>
            <person name="Niang G."/>
            <person name="Scheremetjew M."/>
            <person name="Finn R."/>
            <person name="Kale V."/>
            <person name="Holt S."/>
            <person name="Cochrane G."/>
            <person name="Meng A."/>
            <person name="Brown T."/>
            <person name="Cohen L."/>
        </authorList>
    </citation>
    <scope>NUCLEOTIDE SEQUENCE</scope>
    <source>
        <strain evidence="7">CCMP3105</strain>
    </source>
</reference>
<dbReference type="GO" id="GO:0006508">
    <property type="term" value="P:proteolysis"/>
    <property type="evidence" value="ECO:0007669"/>
    <property type="project" value="InterPro"/>
</dbReference>
<evidence type="ECO:0000256" key="5">
    <source>
        <dbReference type="SAM" id="SignalP"/>
    </source>
</evidence>
<keyword evidence="2" id="KW-0865">Zymogen</keyword>
<keyword evidence="3" id="KW-0175">Coiled coil</keyword>
<proteinExistence type="inferred from homology"/>
<evidence type="ECO:0000313" key="7">
    <source>
        <dbReference type="EMBL" id="CAE4656601.1"/>
    </source>
</evidence>
<keyword evidence="5" id="KW-0732">Signal</keyword>
<dbReference type="SMART" id="SM00645">
    <property type="entry name" value="Pept_C1"/>
    <property type="match status" value="1"/>
</dbReference>
<feature type="compositionally biased region" description="Low complexity" evidence="4">
    <location>
        <begin position="65"/>
        <end position="78"/>
    </location>
</feature>
<feature type="region of interest" description="Disordered" evidence="4">
    <location>
        <begin position="62"/>
        <end position="125"/>
    </location>
</feature>
<dbReference type="AlphaFoldDB" id="A0A7S4SWT9"/>
<evidence type="ECO:0000256" key="3">
    <source>
        <dbReference type="SAM" id="Coils"/>
    </source>
</evidence>
<feature type="chain" id="PRO_5031314018" description="Peptidase C1A papain C-terminal domain-containing protein" evidence="5">
    <location>
        <begin position="21"/>
        <end position="577"/>
    </location>
</feature>
<evidence type="ECO:0000256" key="2">
    <source>
        <dbReference type="ARBA" id="ARBA00023145"/>
    </source>
</evidence>
<evidence type="ECO:0000256" key="4">
    <source>
        <dbReference type="SAM" id="MobiDB-lite"/>
    </source>
</evidence>